<dbReference type="EMBL" id="JASPKZ010002126">
    <property type="protein sequence ID" value="KAJ9596213.1"/>
    <property type="molecule type" value="Genomic_DNA"/>
</dbReference>
<dbReference type="Proteomes" id="UP001233999">
    <property type="component" value="Unassembled WGS sequence"/>
</dbReference>
<organism evidence="2 3">
    <name type="scientific">Diploptera punctata</name>
    <name type="common">Pacific beetle cockroach</name>
    <dbReference type="NCBI Taxonomy" id="6984"/>
    <lineage>
        <taxon>Eukaryota</taxon>
        <taxon>Metazoa</taxon>
        <taxon>Ecdysozoa</taxon>
        <taxon>Arthropoda</taxon>
        <taxon>Hexapoda</taxon>
        <taxon>Insecta</taxon>
        <taxon>Pterygota</taxon>
        <taxon>Neoptera</taxon>
        <taxon>Polyneoptera</taxon>
        <taxon>Dictyoptera</taxon>
        <taxon>Blattodea</taxon>
        <taxon>Blaberoidea</taxon>
        <taxon>Blaberidae</taxon>
        <taxon>Diplopterinae</taxon>
        <taxon>Diploptera</taxon>
    </lineage>
</organism>
<sequence>MKKKKKKEEDVLVMLQKSQGLLWQFQLVKLLQPAYPEPPVPDRELAHDELNSDLREEDKAHKLTLSEHMIGDRSDAFKFQLEQYKLAAARMQECVNVMSDIEREMNRPVGTRHSYEMTLKIQECEDMLLSASDKDQQIVEEDLAADSNNIAKQLKSMKQQLQSLRRAVDKQHEQHEKAVEKYKKLGAELKTVLDWLNANETIVSRPLLERDPASVEKEIEKHKELAAKVNNYLDRVRAVQELVRHEERMPASLIEQLSEANSLPQELEERGKYLEMNKQLRLEYAAMKETFFVWVKEADTLLQIGKFGVNWLIFFSSEASIRKLVSQQFSKQLIESGRL</sequence>
<accession>A0AAD8AE29</accession>
<comment type="caution">
    <text evidence="2">The sequence shown here is derived from an EMBL/GenBank/DDBJ whole genome shotgun (WGS) entry which is preliminary data.</text>
</comment>
<dbReference type="SUPFAM" id="SSF46966">
    <property type="entry name" value="Spectrin repeat"/>
    <property type="match status" value="1"/>
</dbReference>
<reference evidence="2" key="1">
    <citation type="journal article" date="2023" name="IScience">
        <title>Live-bearing cockroach genome reveals convergent evolutionary mechanisms linked to viviparity in insects and beyond.</title>
        <authorList>
            <person name="Fouks B."/>
            <person name="Harrison M.C."/>
            <person name="Mikhailova A.A."/>
            <person name="Marchal E."/>
            <person name="English S."/>
            <person name="Carruthers M."/>
            <person name="Jennings E.C."/>
            <person name="Chiamaka E.L."/>
            <person name="Frigard R.A."/>
            <person name="Pippel M."/>
            <person name="Attardo G.M."/>
            <person name="Benoit J.B."/>
            <person name="Bornberg-Bauer E."/>
            <person name="Tobe S.S."/>
        </authorList>
    </citation>
    <scope>NUCLEOTIDE SEQUENCE</scope>
    <source>
        <strain evidence="2">Stay&amp;Tobe</strain>
    </source>
</reference>
<name>A0AAD8AE29_DIPPU</name>
<reference evidence="2" key="2">
    <citation type="submission" date="2023-05" db="EMBL/GenBank/DDBJ databases">
        <authorList>
            <person name="Fouks B."/>
        </authorList>
    </citation>
    <scope>NUCLEOTIDE SEQUENCE</scope>
    <source>
        <strain evidence="2">Stay&amp;Tobe</strain>
        <tissue evidence="2">Testes</tissue>
    </source>
</reference>
<keyword evidence="3" id="KW-1185">Reference proteome</keyword>
<evidence type="ECO:0000313" key="2">
    <source>
        <dbReference type="EMBL" id="KAJ9596213.1"/>
    </source>
</evidence>
<evidence type="ECO:0000313" key="3">
    <source>
        <dbReference type="Proteomes" id="UP001233999"/>
    </source>
</evidence>
<protein>
    <submittedName>
        <fullName evidence="2">Uncharacterized protein</fullName>
    </submittedName>
</protein>
<keyword evidence="1" id="KW-0175">Coiled coil</keyword>
<gene>
    <name evidence="2" type="ORF">L9F63_027162</name>
</gene>
<dbReference type="AlphaFoldDB" id="A0AAD8AE29"/>
<evidence type="ECO:0000256" key="1">
    <source>
        <dbReference type="SAM" id="Coils"/>
    </source>
</evidence>
<dbReference type="Gene3D" id="1.20.58.60">
    <property type="match status" value="1"/>
</dbReference>
<feature type="coiled-coil region" evidence="1">
    <location>
        <begin position="147"/>
        <end position="185"/>
    </location>
</feature>
<proteinExistence type="predicted"/>